<keyword evidence="3" id="KW-1185">Reference proteome</keyword>
<dbReference type="EMBL" id="JAMXQV010000020">
    <property type="protein sequence ID" value="MCR6487643.1"/>
    <property type="molecule type" value="Genomic_DNA"/>
</dbReference>
<organism evidence="2 3">
    <name type="scientific">Amycolatopsis iheyensis</name>
    <dbReference type="NCBI Taxonomy" id="2945988"/>
    <lineage>
        <taxon>Bacteria</taxon>
        <taxon>Bacillati</taxon>
        <taxon>Actinomycetota</taxon>
        <taxon>Actinomycetes</taxon>
        <taxon>Pseudonocardiales</taxon>
        <taxon>Pseudonocardiaceae</taxon>
        <taxon>Amycolatopsis</taxon>
    </lineage>
</organism>
<dbReference type="NCBIfam" id="NF033679">
    <property type="entry name" value="DNRLRE_dom"/>
    <property type="match status" value="1"/>
</dbReference>
<accession>A0A9X2SN10</accession>
<feature type="chain" id="PRO_5040729448" evidence="1">
    <location>
        <begin position="40"/>
        <end position="798"/>
    </location>
</feature>
<keyword evidence="1" id="KW-0732">Signal</keyword>
<comment type="caution">
    <text evidence="2">The sequence shown here is derived from an EMBL/GenBank/DDBJ whole genome shotgun (WGS) entry which is preliminary data.</text>
</comment>
<sequence>MSLLGSRRSFLPARAGVLTLVTALVATGTAVLTAAPASAQTITETAASSWAYVDSAAPKASFVNQAGDAPVGAHTYAGGKNHVFKSYVTFDISALKGNPLERAYVSTGETAVTDCSHPRSTEVWLTEPAKKPTWNTQPAELVKATGPYIDSSCPSRQITWTVTAAVKAAVEAGRTTATFVLRLPDDQLNDPSFGREYSPKAVLGLTFDKVPAKPSALSVNYQACTAKPLVVSRQAHLSASVPDGDDTLYQGEFAFWPDGAPDQRKTVGAMGASGADQIWTDVDTLITEGVTYVWQVRGKDYEGNFGPWSGTCKFTTDFTPPAAAPVITSPDYTYDYPGTGGTGVPGTFVFDAKGDKDVVGFRWDGGYVAADRKGGKATVRYAPKSSGPVSIGAVSVDAAGNQSPSADYRFWVASNEPGVTCAPFDDFVGVARTCTFTPVGSTPVTAYVYHLGQQSEETVAAGPDGTATVQVYPTDPQLTYLQLSVRARLASGYLTSESSETVISEPGEPEVESLTANPTQGLPAQFRAHAVLPGSVSFTYHWNDGEMLTVPLEADGTATVTVTPTTSFSGSLYGYTTTASGQNSGWGGVNVSVASNKPHVTSAEYPEGGGATGAVGVPGTFVFSSPVPGAVSYTYDFDDGPSGTVAAGPDGTASVVFAPTVPYINGVWVTTKFADGSVSELGGYTFYVSYSAPRFECDATGWSVSPGQHIQCTLTPVQANLASYGYALGSGPETTVAPGPDGTATIGFDVPADQPSGSYLQLRLWSTNTAGTRTEETGTSFYVYVNTGSSARGTSLAI</sequence>
<evidence type="ECO:0000313" key="3">
    <source>
        <dbReference type="Proteomes" id="UP001144096"/>
    </source>
</evidence>
<reference evidence="2" key="1">
    <citation type="submission" date="2022-06" db="EMBL/GenBank/DDBJ databases">
        <title>Amycolatopsis iheyaensis sp. nov., a new species of the genus Amycolatopsis isolated from soil in Iheya island, Japan.</title>
        <authorList>
            <person name="Ngamcharungchit C."/>
            <person name="Kanto H."/>
            <person name="Take A."/>
            <person name="Intra B."/>
            <person name="Matsumoto A."/>
            <person name="Panbangred W."/>
            <person name="Inahashi Y."/>
        </authorList>
    </citation>
    <scope>NUCLEOTIDE SEQUENCE</scope>
    <source>
        <strain evidence="2">OK19-0408</strain>
    </source>
</reference>
<dbReference type="Proteomes" id="UP001144096">
    <property type="component" value="Unassembled WGS sequence"/>
</dbReference>
<protein>
    <submittedName>
        <fullName evidence="2">DNRLRE domain-containing protein</fullName>
    </submittedName>
</protein>
<proteinExistence type="predicted"/>
<evidence type="ECO:0000256" key="1">
    <source>
        <dbReference type="SAM" id="SignalP"/>
    </source>
</evidence>
<dbReference type="AlphaFoldDB" id="A0A9X2SN10"/>
<gene>
    <name evidence="2" type="ORF">M8542_32935</name>
</gene>
<feature type="signal peptide" evidence="1">
    <location>
        <begin position="1"/>
        <end position="39"/>
    </location>
</feature>
<evidence type="ECO:0000313" key="2">
    <source>
        <dbReference type="EMBL" id="MCR6487643.1"/>
    </source>
</evidence>
<dbReference type="RefSeq" id="WP_257924211.1">
    <property type="nucleotide sequence ID" value="NZ_JAMXQV010000020.1"/>
</dbReference>
<name>A0A9X2SN10_9PSEU</name>